<dbReference type="EMBL" id="SNSC02000025">
    <property type="protein sequence ID" value="TID13750.1"/>
    <property type="molecule type" value="Genomic_DNA"/>
</dbReference>
<feature type="region of interest" description="Disordered" evidence="1">
    <location>
        <begin position="91"/>
        <end position="113"/>
    </location>
</feature>
<sequence>MAPPTSIPQEQIQTSERSLKDQLAMQSKQLSLFQDFAHQVIWEISTVQTEEVGPRVQNMLQAIVEKFTRFSKDVSRIQDLPLDAVKETISPISRAGKARQQQQQQKMRKKLGGKDQQFPVVPRSFEQEKRNFVEEMLAIGYKDGEEIAFAFDAAGGVKELAVSGLTSLLSFPATPGPQAGDVDSQWDGSGLEANSHNFMEKVPVTPEQGSQLPVAAQPWDGSLANNFFDNGRDIANHILITPVSRKRKADASFIITSPSPAQPSVSSSIPSHIHTPPRTPATAHPTHLPFTPSTYLARRKPSSISPQEQSALFDIIQRLAPSSKVNRFWTKVTESLAELGYHKTEAAWKGEWSRYGTYEHGFDERTGVFVQSEVEKLKLLRCLDNKPKAEVMRAIQELEEGLEEELEEDEDDVVFVSFVKRQKMMGGFESVGSDVLSAAQQTWLAGSGFPPQECIQNFALPPAFQDQEPFEDLFSGFPNQQYVKESNGPIFQGPFDPNFSNFSDQHSVENVQTPQLYEPFNPNISDFVGKQYAQEVENFGCIEEPEVEAANNHRDQVDIRGFDFQNDDLFPNIDKWFSGGLKAGTGDQVNLDTDQGAQSGVAAGVTVSREKELNSVIDVETNNRDGSDLNVGGDWNLDEDLFPDDDNPYIASLREFQQQMEQGY</sequence>
<evidence type="ECO:0000313" key="2">
    <source>
        <dbReference type="EMBL" id="TID13750.1"/>
    </source>
</evidence>
<reference evidence="2 3" key="1">
    <citation type="submission" date="2019-04" db="EMBL/GenBank/DDBJ databases">
        <title>High contiguity whole genome sequence and gene annotation resource for two Venturia nashicola isolates.</title>
        <authorList>
            <person name="Prokchorchik M."/>
            <person name="Won K."/>
            <person name="Lee Y."/>
            <person name="Choi E.D."/>
            <person name="Segonzac C."/>
            <person name="Sohn K.H."/>
        </authorList>
    </citation>
    <scope>NUCLEOTIDE SEQUENCE [LARGE SCALE GENOMIC DNA]</scope>
    <source>
        <strain evidence="2 3">PRI2</strain>
    </source>
</reference>
<name>A0A4Z1NS46_9PEZI</name>
<evidence type="ECO:0000313" key="3">
    <source>
        <dbReference type="Proteomes" id="UP000298493"/>
    </source>
</evidence>
<gene>
    <name evidence="2" type="ORF">E6O75_ATG01728</name>
</gene>
<organism evidence="2 3">
    <name type="scientific">Venturia nashicola</name>
    <dbReference type="NCBI Taxonomy" id="86259"/>
    <lineage>
        <taxon>Eukaryota</taxon>
        <taxon>Fungi</taxon>
        <taxon>Dikarya</taxon>
        <taxon>Ascomycota</taxon>
        <taxon>Pezizomycotina</taxon>
        <taxon>Dothideomycetes</taxon>
        <taxon>Pleosporomycetidae</taxon>
        <taxon>Venturiales</taxon>
        <taxon>Venturiaceae</taxon>
        <taxon>Venturia</taxon>
    </lineage>
</organism>
<keyword evidence="3" id="KW-1185">Reference proteome</keyword>
<comment type="caution">
    <text evidence="2">The sequence shown here is derived from an EMBL/GenBank/DDBJ whole genome shotgun (WGS) entry which is preliminary data.</text>
</comment>
<dbReference type="Proteomes" id="UP000298493">
    <property type="component" value="Unassembled WGS sequence"/>
</dbReference>
<protein>
    <submittedName>
        <fullName evidence="2">Uncharacterized protein</fullName>
    </submittedName>
</protein>
<proteinExistence type="predicted"/>
<feature type="region of interest" description="Disordered" evidence="1">
    <location>
        <begin position="257"/>
        <end position="287"/>
    </location>
</feature>
<accession>A0A4Z1NS46</accession>
<evidence type="ECO:0000256" key="1">
    <source>
        <dbReference type="SAM" id="MobiDB-lite"/>
    </source>
</evidence>
<dbReference type="AlphaFoldDB" id="A0A4Z1NS46"/>